<feature type="domain" description="DUF2147" evidence="2">
    <location>
        <begin position="27"/>
        <end position="142"/>
    </location>
</feature>
<sequence length="144" mass="16369">MKLKTSSLIILLSLGFAFNAQAQTVLGKWKTVNEETGQSTSIIEIFEVGEELHGKVVRILKEEDRDKVCTECEGELKNKPIEGMVVMTGLEDDDGEYSGGTVTDPKTGKVYRCRVWLDEDNPKRLNVRGYISFFYRTQTWIRAE</sequence>
<dbReference type="RefSeq" id="WP_146934559.1">
    <property type="nucleotide sequence ID" value="NZ_CBCSHZ010000030.1"/>
</dbReference>
<comment type="caution">
    <text evidence="3">The sequence shown here is derived from an EMBL/GenBank/DDBJ whole genome shotgun (WGS) entry which is preliminary data.</text>
</comment>
<gene>
    <name evidence="3" type="ORF">ES724_15245</name>
</gene>
<dbReference type="Gene3D" id="2.40.128.520">
    <property type="match status" value="1"/>
</dbReference>
<feature type="signal peptide" evidence="1">
    <location>
        <begin position="1"/>
        <end position="22"/>
    </location>
</feature>
<dbReference type="AlphaFoldDB" id="A0A5C6ZN61"/>
<organism evidence="3 4">
    <name type="scientific">Gillisia hiemivivida</name>
    <dbReference type="NCBI Taxonomy" id="291190"/>
    <lineage>
        <taxon>Bacteria</taxon>
        <taxon>Pseudomonadati</taxon>
        <taxon>Bacteroidota</taxon>
        <taxon>Flavobacteriia</taxon>
        <taxon>Flavobacteriales</taxon>
        <taxon>Flavobacteriaceae</taxon>
        <taxon>Gillisia</taxon>
    </lineage>
</organism>
<name>A0A5C6ZN61_9FLAO</name>
<dbReference type="PANTHER" id="PTHR36919">
    <property type="entry name" value="BLR1215 PROTEIN"/>
    <property type="match status" value="1"/>
</dbReference>
<dbReference type="Proteomes" id="UP000321367">
    <property type="component" value="Unassembled WGS sequence"/>
</dbReference>
<reference evidence="3 4" key="1">
    <citation type="submission" date="2019-08" db="EMBL/GenBank/DDBJ databases">
        <title>Genome sequence of Gillisia hiemivivida IC154 (type strain).</title>
        <authorList>
            <person name="Bowman J.P."/>
        </authorList>
    </citation>
    <scope>NUCLEOTIDE SEQUENCE [LARGE SCALE GENOMIC DNA]</scope>
    <source>
        <strain evidence="3 4">IC154</strain>
    </source>
</reference>
<accession>A0A5C6ZN61</accession>
<proteinExistence type="predicted"/>
<evidence type="ECO:0000313" key="3">
    <source>
        <dbReference type="EMBL" id="TXD92037.1"/>
    </source>
</evidence>
<dbReference type="OrthoDB" id="9814399at2"/>
<dbReference type="PANTHER" id="PTHR36919:SF3">
    <property type="entry name" value="BLL5882 PROTEIN"/>
    <property type="match status" value="1"/>
</dbReference>
<dbReference type="Pfam" id="PF09917">
    <property type="entry name" value="DUF2147"/>
    <property type="match status" value="1"/>
</dbReference>
<dbReference type="InterPro" id="IPR019223">
    <property type="entry name" value="DUF2147"/>
</dbReference>
<evidence type="ECO:0000259" key="2">
    <source>
        <dbReference type="Pfam" id="PF09917"/>
    </source>
</evidence>
<protein>
    <submittedName>
        <fullName evidence="3">DUF2147 domain-containing protein</fullName>
    </submittedName>
</protein>
<dbReference type="EMBL" id="VORY01000028">
    <property type="protein sequence ID" value="TXD92037.1"/>
    <property type="molecule type" value="Genomic_DNA"/>
</dbReference>
<feature type="chain" id="PRO_5023067021" evidence="1">
    <location>
        <begin position="23"/>
        <end position="144"/>
    </location>
</feature>
<keyword evidence="1" id="KW-0732">Signal</keyword>
<evidence type="ECO:0000313" key="4">
    <source>
        <dbReference type="Proteomes" id="UP000321367"/>
    </source>
</evidence>
<keyword evidence="4" id="KW-1185">Reference proteome</keyword>
<evidence type="ECO:0000256" key="1">
    <source>
        <dbReference type="SAM" id="SignalP"/>
    </source>
</evidence>